<comment type="caution">
    <text evidence="1">The sequence shown here is derived from an EMBL/GenBank/DDBJ whole genome shotgun (WGS) entry which is preliminary data.</text>
</comment>
<dbReference type="Pfam" id="PF05621">
    <property type="entry name" value="TniB"/>
    <property type="match status" value="1"/>
</dbReference>
<dbReference type="Proteomes" id="UP000578352">
    <property type="component" value="Unassembled WGS sequence"/>
</dbReference>
<dbReference type="SUPFAM" id="SSF52540">
    <property type="entry name" value="P-loop containing nucleoside triphosphate hydrolases"/>
    <property type="match status" value="1"/>
</dbReference>
<evidence type="ECO:0000313" key="2">
    <source>
        <dbReference type="Proteomes" id="UP000578352"/>
    </source>
</evidence>
<evidence type="ECO:0008006" key="3">
    <source>
        <dbReference type="Google" id="ProtNLM"/>
    </source>
</evidence>
<sequence>MNTDQQHTADENDLNNHLGLTAFLRNKTPAPRALTIDGYTRLSKADCAKYKEERIDYLSTDITVITPQLERIAMSTLSTMRTNRGKKWGRQGVLVSGESNMGKTTAILNTARIVFQDYTRNHSEWEANGDIPVAFVNVPEGTTVKAMLGRFCEFFGYTPRKSDTVEMMKRFVVPQLNGRRTVLVIVDEIHNLEGGNRDSAKTVDFLKDLSNSIHATFIYAGIDIHQGAIFSGTSRDRQVRGRFRQQLIDNYGYTTSEHKVVWRGIVQAFGSELRLLAQSPQELTGFSDYLYNRTRGGIGPLNQLLRESAQYAIATAKRPENEELTLALMDKIDLDMSTEEATGGWRSTDSAHAA</sequence>
<dbReference type="RefSeq" id="WP_179608379.1">
    <property type="nucleotide sequence ID" value="NZ_BAABEH010000001.1"/>
</dbReference>
<proteinExistence type="predicted"/>
<evidence type="ECO:0000313" key="1">
    <source>
        <dbReference type="EMBL" id="NYJ25596.1"/>
    </source>
</evidence>
<dbReference type="AlphaFoldDB" id="A0A853CWW2"/>
<accession>A0A853CWW2</accession>
<protein>
    <recommendedName>
        <fullName evidence="3">AAA family ATPase</fullName>
    </recommendedName>
</protein>
<dbReference type="InterPro" id="IPR027417">
    <property type="entry name" value="P-loop_NTPase"/>
</dbReference>
<dbReference type="InterPro" id="IPR008868">
    <property type="entry name" value="TniB"/>
</dbReference>
<organism evidence="1 2">
    <name type="scientific">Leifsonia shinshuensis</name>
    <dbReference type="NCBI Taxonomy" id="150026"/>
    <lineage>
        <taxon>Bacteria</taxon>
        <taxon>Bacillati</taxon>
        <taxon>Actinomycetota</taxon>
        <taxon>Actinomycetes</taxon>
        <taxon>Micrococcales</taxon>
        <taxon>Microbacteriaceae</taxon>
        <taxon>Leifsonia</taxon>
    </lineage>
</organism>
<gene>
    <name evidence="1" type="ORF">HNR13_003883</name>
</gene>
<name>A0A853CWW2_9MICO</name>
<reference evidence="1 2" key="1">
    <citation type="submission" date="2020-07" db="EMBL/GenBank/DDBJ databases">
        <title>Sequencing the genomes of 1000 actinobacteria strains.</title>
        <authorList>
            <person name="Klenk H.-P."/>
        </authorList>
    </citation>
    <scope>NUCLEOTIDE SEQUENCE [LARGE SCALE GENOMIC DNA]</scope>
    <source>
        <strain evidence="1 2">DSM 15165</strain>
    </source>
</reference>
<dbReference type="EMBL" id="JACCFL010000001">
    <property type="protein sequence ID" value="NYJ25596.1"/>
    <property type="molecule type" value="Genomic_DNA"/>
</dbReference>
<dbReference type="Gene3D" id="3.40.50.300">
    <property type="entry name" value="P-loop containing nucleotide triphosphate hydrolases"/>
    <property type="match status" value="1"/>
</dbReference>